<dbReference type="Proteomes" id="UP000657075">
    <property type="component" value="Unassembled WGS sequence"/>
</dbReference>
<evidence type="ECO:0000256" key="10">
    <source>
        <dbReference type="ARBA" id="ARBA00047781"/>
    </source>
</evidence>
<dbReference type="CDD" id="cd01746">
    <property type="entry name" value="GATase1_CTP_Synthase"/>
    <property type="match status" value="1"/>
</dbReference>
<feature type="binding site" evidence="11">
    <location>
        <position position="142"/>
    </location>
    <ligand>
        <name>Mg(2+)</name>
        <dbReference type="ChEBI" id="CHEBI:18420"/>
    </ligand>
</feature>
<proteinExistence type="inferred from homology"/>
<dbReference type="FunFam" id="3.40.50.300:FF:000009">
    <property type="entry name" value="CTP synthase"/>
    <property type="match status" value="1"/>
</dbReference>
<dbReference type="PROSITE" id="PS51273">
    <property type="entry name" value="GATASE_TYPE_1"/>
    <property type="match status" value="1"/>
</dbReference>
<dbReference type="GO" id="GO:0044210">
    <property type="term" value="P:'de novo' CTP biosynthetic process"/>
    <property type="evidence" value="ECO:0007669"/>
    <property type="project" value="UniProtKB-UniRule"/>
</dbReference>
<feature type="binding site" evidence="11">
    <location>
        <begin position="15"/>
        <end position="20"/>
    </location>
    <ligand>
        <name>ATP</name>
        <dbReference type="ChEBI" id="CHEBI:30616"/>
    </ligand>
</feature>
<dbReference type="GO" id="GO:0003883">
    <property type="term" value="F:CTP synthase activity"/>
    <property type="evidence" value="ECO:0007669"/>
    <property type="project" value="UniProtKB-UniRule"/>
</dbReference>
<evidence type="ECO:0000259" key="13">
    <source>
        <dbReference type="Pfam" id="PF06418"/>
    </source>
</evidence>
<feature type="binding site" evidence="11">
    <location>
        <position position="224"/>
    </location>
    <ligand>
        <name>CTP</name>
        <dbReference type="ChEBI" id="CHEBI:37563"/>
        <note>allosteric inhibitor</note>
    </ligand>
</feature>
<dbReference type="CDD" id="cd03113">
    <property type="entry name" value="CTPS_N"/>
    <property type="match status" value="1"/>
</dbReference>
<comment type="subunit">
    <text evidence="11">Homotetramer.</text>
</comment>
<comment type="function">
    <text evidence="11">Catalyzes the ATP-dependent amination of UTP to CTP with either L-glutamine or ammonia as the source of nitrogen. Regulates intracellular CTP levels through interactions with the four ribonucleotide triphosphates.</text>
</comment>
<feature type="binding site" evidence="11">
    <location>
        <begin position="188"/>
        <end position="193"/>
    </location>
    <ligand>
        <name>CTP</name>
        <dbReference type="ChEBI" id="CHEBI:37563"/>
        <note>allosteric inhibitor</note>
    </ligand>
</feature>
<feature type="active site" description="Nucleophile; for glutamine hydrolysis" evidence="11">
    <location>
        <position position="382"/>
    </location>
</feature>
<feature type="binding site" evidence="11">
    <location>
        <position position="14"/>
    </location>
    <ligand>
        <name>UTP</name>
        <dbReference type="ChEBI" id="CHEBI:46398"/>
    </ligand>
</feature>
<feature type="active site" evidence="11">
    <location>
        <position position="510"/>
    </location>
</feature>
<feature type="binding site" evidence="11">
    <location>
        <position position="72"/>
    </location>
    <ligand>
        <name>ATP</name>
        <dbReference type="ChEBI" id="CHEBI:30616"/>
    </ligand>
</feature>
<dbReference type="Proteomes" id="UP001060771">
    <property type="component" value="Chromosome"/>
</dbReference>
<protein>
    <recommendedName>
        <fullName evidence="11">CTP synthase</fullName>
        <ecNumber evidence="11">6.3.4.2</ecNumber>
    </recommendedName>
    <alternativeName>
        <fullName evidence="11">Cytidine 5'-triphosphate synthase</fullName>
    </alternativeName>
    <alternativeName>
        <fullName evidence="11">Cytidine triphosphate synthetase</fullName>
        <shortName evidence="11">CTP synthetase</shortName>
        <shortName evidence="11">CTPS</shortName>
    </alternativeName>
    <alternativeName>
        <fullName evidence="11">UTP--ammonia ligase</fullName>
    </alternativeName>
</protein>
<keyword evidence="17" id="KW-1185">Reference proteome</keyword>
<feature type="binding site" evidence="11">
    <location>
        <begin position="188"/>
        <end position="193"/>
    </location>
    <ligand>
        <name>UTP</name>
        <dbReference type="ChEBI" id="CHEBI:46398"/>
    </ligand>
</feature>
<dbReference type="Gene3D" id="3.40.50.880">
    <property type="match status" value="1"/>
</dbReference>
<comment type="catalytic activity">
    <reaction evidence="10 11">
        <text>UTP + L-glutamine + ATP + H2O = CTP + L-glutamate + ADP + phosphate + 2 H(+)</text>
        <dbReference type="Rhea" id="RHEA:26426"/>
        <dbReference type="ChEBI" id="CHEBI:15377"/>
        <dbReference type="ChEBI" id="CHEBI:15378"/>
        <dbReference type="ChEBI" id="CHEBI:29985"/>
        <dbReference type="ChEBI" id="CHEBI:30616"/>
        <dbReference type="ChEBI" id="CHEBI:37563"/>
        <dbReference type="ChEBI" id="CHEBI:43474"/>
        <dbReference type="ChEBI" id="CHEBI:46398"/>
        <dbReference type="ChEBI" id="CHEBI:58359"/>
        <dbReference type="ChEBI" id="CHEBI:456216"/>
        <dbReference type="EC" id="6.3.4.2"/>
    </reaction>
</comment>
<keyword evidence="7 11" id="KW-0460">Magnesium</keyword>
<dbReference type="GO" id="GO:0019856">
    <property type="term" value="P:pyrimidine nucleobase biosynthetic process"/>
    <property type="evidence" value="ECO:0007669"/>
    <property type="project" value="TreeGrafter"/>
</dbReference>
<dbReference type="InterPro" id="IPR004468">
    <property type="entry name" value="CTP_synthase"/>
</dbReference>
<reference evidence="14" key="4">
    <citation type="journal article" date="2023" name="Microbiol. Resour. Announc.">
        <title>Complete Genome Sequence of Vulcanisaeta souniana Strain IC-059, a Hyperthermophilic Archaeon Isolated from Hot Spring Water in Japan.</title>
        <authorList>
            <person name="Kato S."/>
            <person name="Itoh T."/>
            <person name="Wu L."/>
            <person name="Ma J."/>
            <person name="Ohkuma M."/>
        </authorList>
    </citation>
    <scope>NUCLEOTIDE SEQUENCE</scope>
    <source>
        <strain evidence="14">JCM 11219</strain>
    </source>
</reference>
<evidence type="ECO:0000313" key="16">
    <source>
        <dbReference type="Proteomes" id="UP000657075"/>
    </source>
</evidence>
<keyword evidence="5 11" id="KW-0547">Nucleotide-binding</keyword>
<dbReference type="GO" id="GO:0046872">
    <property type="term" value="F:metal ion binding"/>
    <property type="evidence" value="ECO:0007669"/>
    <property type="project" value="UniProtKB-KW"/>
</dbReference>
<dbReference type="EC" id="6.3.4.2" evidence="11"/>
<evidence type="ECO:0000256" key="2">
    <source>
        <dbReference type="ARBA" id="ARBA00007533"/>
    </source>
</evidence>
<evidence type="ECO:0000256" key="8">
    <source>
        <dbReference type="ARBA" id="ARBA00022962"/>
    </source>
</evidence>
<feature type="binding site" evidence="11">
    <location>
        <position position="463"/>
    </location>
    <ligand>
        <name>L-glutamine</name>
        <dbReference type="ChEBI" id="CHEBI:58359"/>
    </ligand>
</feature>
<dbReference type="NCBIfam" id="TIGR00337">
    <property type="entry name" value="PyrG"/>
    <property type="match status" value="1"/>
</dbReference>
<feature type="domain" description="CTP synthase N-terminal" evidence="13">
    <location>
        <begin position="4"/>
        <end position="266"/>
    </location>
</feature>
<dbReference type="InterPro" id="IPR033828">
    <property type="entry name" value="GATase1_CTP_Synthase"/>
</dbReference>
<keyword evidence="9 11" id="KW-0665">Pyrimidine biosynthesis</keyword>
<evidence type="ECO:0000256" key="11">
    <source>
        <dbReference type="HAMAP-Rule" id="MF_01227"/>
    </source>
</evidence>
<dbReference type="Pfam" id="PF00117">
    <property type="entry name" value="GATase"/>
    <property type="match status" value="1"/>
</dbReference>
<dbReference type="PANTHER" id="PTHR11550">
    <property type="entry name" value="CTP SYNTHASE"/>
    <property type="match status" value="1"/>
</dbReference>
<dbReference type="UniPathway" id="UPA00159">
    <property type="reaction ID" value="UER00277"/>
</dbReference>
<evidence type="ECO:0000256" key="9">
    <source>
        <dbReference type="ARBA" id="ARBA00022975"/>
    </source>
</evidence>
<dbReference type="SUPFAM" id="SSF52317">
    <property type="entry name" value="Class I glutamine amidotransferase-like"/>
    <property type="match status" value="1"/>
</dbReference>
<comment type="catalytic activity">
    <reaction evidence="11">
        <text>L-glutamine + H2O = L-glutamate + NH4(+)</text>
        <dbReference type="Rhea" id="RHEA:15889"/>
        <dbReference type="ChEBI" id="CHEBI:15377"/>
        <dbReference type="ChEBI" id="CHEBI:28938"/>
        <dbReference type="ChEBI" id="CHEBI:29985"/>
        <dbReference type="ChEBI" id="CHEBI:58359"/>
    </reaction>
</comment>
<comment type="similarity">
    <text evidence="2 11">Belongs to the CTP synthase family.</text>
</comment>
<reference evidence="17" key="3">
    <citation type="submission" date="2022-09" db="EMBL/GenBank/DDBJ databases">
        <title>Complete genome sequence of Vulcanisaeta souniana.</title>
        <authorList>
            <person name="Kato S."/>
            <person name="Itoh T."/>
            <person name="Ohkuma M."/>
        </authorList>
    </citation>
    <scope>NUCLEOTIDE SEQUENCE [LARGE SCALE GENOMIC DNA]</scope>
    <source>
        <strain evidence="17">JCM 11219</strain>
    </source>
</reference>
<feature type="binding site" evidence="11">
    <location>
        <position position="406"/>
    </location>
    <ligand>
        <name>L-glutamine</name>
        <dbReference type="ChEBI" id="CHEBI:58359"/>
    </ligand>
</feature>
<dbReference type="GO" id="GO:0042802">
    <property type="term" value="F:identical protein binding"/>
    <property type="evidence" value="ECO:0007669"/>
    <property type="project" value="TreeGrafter"/>
</dbReference>
<feature type="binding site" evidence="11">
    <location>
        <begin position="383"/>
        <end position="386"/>
    </location>
    <ligand>
        <name>L-glutamine</name>
        <dbReference type="ChEBI" id="CHEBI:58359"/>
    </ligand>
</feature>
<accession>A0A830EBP8</accession>
<dbReference type="OrthoDB" id="52769at2157"/>
<comment type="pathway">
    <text evidence="1 11">Pyrimidine metabolism; CTP biosynthesis via de novo pathway; CTP from UDP: step 2/2.</text>
</comment>
<feature type="binding site" evidence="11">
    <location>
        <begin position="149"/>
        <end position="151"/>
    </location>
    <ligand>
        <name>CTP</name>
        <dbReference type="ChEBI" id="CHEBI:37563"/>
        <note>allosteric inhibitor</note>
    </ligand>
</feature>
<dbReference type="AlphaFoldDB" id="A0A830EBP8"/>
<evidence type="ECO:0000256" key="4">
    <source>
        <dbReference type="ARBA" id="ARBA00022723"/>
    </source>
</evidence>
<feature type="binding site" evidence="11">
    <location>
        <position position="14"/>
    </location>
    <ligand>
        <name>CTP</name>
        <dbReference type="ChEBI" id="CHEBI:37563"/>
        <note>allosteric inhibitor</note>
    </ligand>
</feature>
<dbReference type="GeneID" id="76207631"/>
<dbReference type="InterPro" id="IPR027417">
    <property type="entry name" value="P-loop_NTPase"/>
</dbReference>
<dbReference type="InterPro" id="IPR029062">
    <property type="entry name" value="Class_I_gatase-like"/>
</dbReference>
<reference evidence="15" key="2">
    <citation type="submission" date="2020-09" db="EMBL/GenBank/DDBJ databases">
        <authorList>
            <person name="Sun Q."/>
            <person name="Ohkuma M."/>
        </authorList>
    </citation>
    <scope>NUCLEOTIDE SEQUENCE</scope>
    <source>
        <strain evidence="15">JCM 11219</strain>
    </source>
</reference>
<keyword evidence="8 11" id="KW-0315">Glutamine amidotransferase</keyword>
<comment type="activity regulation">
    <text evidence="11">Allosterically activated by GTP, when glutamine is the substrate; GTP has no effect on the reaction when ammonia is the substrate. The allosteric effector GTP functions by stabilizing the protein conformation that binds the tetrahedral intermediate(s) formed during glutamine hydrolysis. Inhibited by the product CTP, via allosteric rather than competitive inhibition.</text>
</comment>
<dbReference type="GO" id="GO:0097268">
    <property type="term" value="C:cytoophidium"/>
    <property type="evidence" value="ECO:0007669"/>
    <property type="project" value="UniProtKB-ARBA"/>
</dbReference>
<feature type="active site" evidence="11">
    <location>
        <position position="508"/>
    </location>
</feature>
<comment type="miscellaneous">
    <text evidence="11">CTPSs have evolved a hybrid strategy for distinguishing between UTP and CTP. The overlapping regions of the product feedback inhibitory and substrate sites recognize a common feature in both compounds, the triphosphate moiety. To differentiate isosteric substrate and product pyrimidine rings, an additional pocket far from the expected kinase/ligase catalytic site, specifically recognizes the cytosine and ribose portions of the product inhibitor.</text>
</comment>
<sequence>MTTKYIFVTGGVLSGLGKGITTSSIGKILQARGYNVTAIKIDPYLNVDAGTMNPFQHGEVFVTFDGGETDLDLGHYERFLGLELPKYHNITSGQVYYTVIRRERKGKYLGQTVQLIPHVTEEIKRRILLITRREKPDIVLIEIGGTVGDYEGLPFLEAARQMKLEMPNDVLFIHVALVPLLSTTGELKTKPLQHSVAELRRVGIQPDIIIARSPKPLDESTKRKISLFTNVSTSAVFTSYDVDTIYKVPLLLEEQGLGKYILSRLGITPTEPRLNDWISFVNSLESSKEEINVYMCGKYVKLHDSYISIVEAIRHAAAKLGLKPNIVWCDTEDIEKDHTKITELNNADAVIVLPGFGARGVEGKIETIRYVRENNIPFLGICYGMQLAIVEFARNVVGLKGAHTTEVDPNTLYPVIDITPEEKNVEELGGTMILGNRRINIVKGTIAHAVYGTTEITERHRHRYEINPKFFKDLNEKGLVFSAWRVDVPRVEIIELPHHYFFVATQFHPEFRSRPLRPHPLFVALLNAAYRRKHGLPSPYSVNTTVYA</sequence>
<comment type="caution">
    <text evidence="11">Lacks conserved residue(s) required for the propagation of feature annotation.</text>
</comment>
<dbReference type="SUPFAM" id="SSF52540">
    <property type="entry name" value="P-loop containing nucleoside triphosphate hydrolases"/>
    <property type="match status" value="1"/>
</dbReference>
<keyword evidence="3 11" id="KW-0436">Ligase</keyword>
<dbReference type="RefSeq" id="WP_188603858.1">
    <property type="nucleotide sequence ID" value="NZ_AP026830.1"/>
</dbReference>
<dbReference type="Pfam" id="PF06418">
    <property type="entry name" value="CTP_synth_N"/>
    <property type="match status" value="1"/>
</dbReference>
<keyword evidence="6 11" id="KW-0067">ATP-binding</keyword>
<dbReference type="EMBL" id="BMNM01000010">
    <property type="protein sequence ID" value="GGI83704.1"/>
    <property type="molecule type" value="Genomic_DNA"/>
</dbReference>
<evidence type="ECO:0000259" key="12">
    <source>
        <dbReference type="Pfam" id="PF00117"/>
    </source>
</evidence>
<feature type="binding site" evidence="11">
    <location>
        <position position="224"/>
    </location>
    <ligand>
        <name>UTP</name>
        <dbReference type="ChEBI" id="CHEBI:46398"/>
    </ligand>
</feature>
<comment type="catalytic activity">
    <reaction evidence="11">
        <text>UTP + NH4(+) + ATP = CTP + ADP + phosphate + 2 H(+)</text>
        <dbReference type="Rhea" id="RHEA:16597"/>
        <dbReference type="ChEBI" id="CHEBI:15378"/>
        <dbReference type="ChEBI" id="CHEBI:28938"/>
        <dbReference type="ChEBI" id="CHEBI:30616"/>
        <dbReference type="ChEBI" id="CHEBI:37563"/>
        <dbReference type="ChEBI" id="CHEBI:43474"/>
        <dbReference type="ChEBI" id="CHEBI:46398"/>
        <dbReference type="ChEBI" id="CHEBI:456216"/>
    </reaction>
</comment>
<evidence type="ECO:0000256" key="5">
    <source>
        <dbReference type="ARBA" id="ARBA00022741"/>
    </source>
</evidence>
<dbReference type="GO" id="GO:0005524">
    <property type="term" value="F:ATP binding"/>
    <property type="evidence" value="ECO:0007669"/>
    <property type="project" value="UniProtKB-KW"/>
</dbReference>
<dbReference type="EMBL" id="AP026830">
    <property type="protein sequence ID" value="BDR92994.1"/>
    <property type="molecule type" value="Genomic_DNA"/>
</dbReference>
<gene>
    <name evidence="11 15" type="primary">pyrG</name>
    <name evidence="15" type="ORF">GCM10007112_20640</name>
    <name evidence="14" type="ORF">Vsou_20870</name>
</gene>
<feature type="binding site" evidence="11">
    <location>
        <position position="355"/>
    </location>
    <ligand>
        <name>L-glutamine</name>
        <dbReference type="ChEBI" id="CHEBI:58359"/>
    </ligand>
</feature>
<feature type="binding site" evidence="11">
    <location>
        <position position="72"/>
    </location>
    <ligand>
        <name>Mg(2+)</name>
        <dbReference type="ChEBI" id="CHEBI:18420"/>
    </ligand>
</feature>
<dbReference type="Gene3D" id="3.40.50.300">
    <property type="entry name" value="P-loop containing nucleotide triphosphate hydrolases"/>
    <property type="match status" value="1"/>
</dbReference>
<evidence type="ECO:0000313" key="15">
    <source>
        <dbReference type="EMBL" id="GGI83704.1"/>
    </source>
</evidence>
<dbReference type="NCBIfam" id="NF003792">
    <property type="entry name" value="PRK05380.1"/>
    <property type="match status" value="1"/>
</dbReference>
<keyword evidence="4 11" id="KW-0479">Metal-binding</keyword>
<evidence type="ECO:0000313" key="17">
    <source>
        <dbReference type="Proteomes" id="UP001060771"/>
    </source>
</evidence>
<name>A0A830EBP8_9CREN</name>
<dbReference type="PANTHER" id="PTHR11550:SF0">
    <property type="entry name" value="CTP SYNTHASE-RELATED"/>
    <property type="match status" value="1"/>
</dbReference>
<feature type="region of interest" description="Amidoligase domain" evidence="11">
    <location>
        <begin position="1"/>
        <end position="267"/>
    </location>
</feature>
<dbReference type="InterPro" id="IPR017926">
    <property type="entry name" value="GATASE"/>
</dbReference>
<dbReference type="InterPro" id="IPR017456">
    <property type="entry name" value="CTP_synthase_N"/>
</dbReference>
<dbReference type="HAMAP" id="MF_01227">
    <property type="entry name" value="PyrG"/>
    <property type="match status" value="1"/>
</dbReference>
<organism evidence="15 16">
    <name type="scientific">Vulcanisaeta souniana JCM 11219</name>
    <dbReference type="NCBI Taxonomy" id="1293586"/>
    <lineage>
        <taxon>Archaea</taxon>
        <taxon>Thermoproteota</taxon>
        <taxon>Thermoprotei</taxon>
        <taxon>Thermoproteales</taxon>
        <taxon>Thermoproteaceae</taxon>
        <taxon>Vulcanisaeta</taxon>
    </lineage>
</organism>
<evidence type="ECO:0000256" key="3">
    <source>
        <dbReference type="ARBA" id="ARBA00022598"/>
    </source>
</evidence>
<evidence type="ECO:0000256" key="7">
    <source>
        <dbReference type="ARBA" id="ARBA00022842"/>
    </source>
</evidence>
<evidence type="ECO:0000256" key="1">
    <source>
        <dbReference type="ARBA" id="ARBA00005171"/>
    </source>
</evidence>
<dbReference type="FunFam" id="3.40.50.880:FF:000002">
    <property type="entry name" value="CTP synthase"/>
    <property type="match status" value="1"/>
</dbReference>
<reference evidence="15" key="1">
    <citation type="journal article" date="2014" name="Int. J. Syst. Evol. Microbiol.">
        <title>Complete genome sequence of Corynebacterium casei LMG S-19264T (=DSM 44701T), isolated from a smear-ripened cheese.</title>
        <authorList>
            <consortium name="US DOE Joint Genome Institute (JGI-PGF)"/>
            <person name="Walter F."/>
            <person name="Albersmeier A."/>
            <person name="Kalinowski J."/>
            <person name="Ruckert C."/>
        </authorList>
    </citation>
    <scope>NUCLEOTIDE SEQUENCE</scope>
    <source>
        <strain evidence="15">JCM 11219</strain>
    </source>
</reference>
<feature type="binding site" evidence="11">
    <location>
        <position position="242"/>
    </location>
    <ligand>
        <name>ATP</name>
        <dbReference type="ChEBI" id="CHEBI:30616"/>
    </ligand>
</feature>
<evidence type="ECO:0000313" key="14">
    <source>
        <dbReference type="EMBL" id="BDR92994.1"/>
    </source>
</evidence>
<evidence type="ECO:0000256" key="6">
    <source>
        <dbReference type="ARBA" id="ARBA00022840"/>
    </source>
</evidence>
<feature type="domain" description="Glutamine amidotransferase" evidence="12">
    <location>
        <begin position="302"/>
        <end position="526"/>
    </location>
</feature>